<gene>
    <name evidence="2" type="ORF">MNBD_NITROSPINAE02-1796</name>
</gene>
<dbReference type="Pfam" id="PF11823">
    <property type="entry name" value="Se_S_carrier"/>
    <property type="match status" value="1"/>
</dbReference>
<proteinExistence type="predicted"/>
<evidence type="ECO:0000259" key="1">
    <source>
        <dbReference type="Pfam" id="PF11823"/>
    </source>
</evidence>
<dbReference type="EMBL" id="UOGE01000089">
    <property type="protein sequence ID" value="VAX23758.1"/>
    <property type="molecule type" value="Genomic_DNA"/>
</dbReference>
<reference evidence="2" key="1">
    <citation type="submission" date="2018-06" db="EMBL/GenBank/DDBJ databases">
        <authorList>
            <person name="Zhirakovskaya E."/>
        </authorList>
    </citation>
    <scope>NUCLEOTIDE SEQUENCE</scope>
</reference>
<dbReference type="InterPro" id="IPR021778">
    <property type="entry name" value="Se/S_carrier-like"/>
</dbReference>
<protein>
    <recommendedName>
        <fullName evidence="1">Putative Se/S carrier protein-like domain-containing protein</fullName>
    </recommendedName>
</protein>
<accession>A0A3B1CIG0</accession>
<evidence type="ECO:0000313" key="2">
    <source>
        <dbReference type="EMBL" id="VAX23758.1"/>
    </source>
</evidence>
<feature type="domain" description="Putative Se/S carrier protein-like" evidence="1">
    <location>
        <begin position="5"/>
        <end position="72"/>
    </location>
</feature>
<sequence>MAKTLIVLFESTNETMRAEKAFKLAGIRVRAVIKPRKISSNCQMALSFPDESLGDVERAIVIESLKLAGYYRRREDGDWVKEK</sequence>
<name>A0A3B1CIG0_9ZZZZ</name>
<organism evidence="2">
    <name type="scientific">hydrothermal vent metagenome</name>
    <dbReference type="NCBI Taxonomy" id="652676"/>
    <lineage>
        <taxon>unclassified sequences</taxon>
        <taxon>metagenomes</taxon>
        <taxon>ecological metagenomes</taxon>
    </lineage>
</organism>
<dbReference type="AlphaFoldDB" id="A0A3B1CIG0"/>